<gene>
    <name evidence="3" type="ORF">DI603_08130</name>
</gene>
<dbReference type="InterPro" id="IPR004864">
    <property type="entry name" value="LEA_2"/>
</dbReference>
<dbReference type="Pfam" id="PF03168">
    <property type="entry name" value="LEA_2"/>
    <property type="match status" value="1"/>
</dbReference>
<dbReference type="AlphaFoldDB" id="A0A2W5DXG1"/>
<proteinExistence type="predicted"/>
<dbReference type="Proteomes" id="UP000249633">
    <property type="component" value="Unassembled WGS sequence"/>
</dbReference>
<dbReference type="EMBL" id="QFOD01000006">
    <property type="protein sequence ID" value="PZP33330.1"/>
    <property type="molecule type" value="Genomic_DNA"/>
</dbReference>
<feature type="domain" description="Water stress and hypersensitive response" evidence="2">
    <location>
        <begin position="40"/>
        <end position="162"/>
    </location>
</feature>
<evidence type="ECO:0000313" key="3">
    <source>
        <dbReference type="EMBL" id="PZP33330.1"/>
    </source>
</evidence>
<keyword evidence="1" id="KW-0732">Signal</keyword>
<dbReference type="PROSITE" id="PS51257">
    <property type="entry name" value="PROKAR_LIPOPROTEIN"/>
    <property type="match status" value="1"/>
</dbReference>
<sequence>MSTSRHTRRAWLALPALASASLLALSGCAAFLPHRDPLKVELAGLEPLAGEGLELRFLVKLRVQNPNEVDISYDGLAFDMELRGEPFASGVSPAAGTLARFGETTLAVPVSVSGLAMVRQLMSLARGAEDGGPRLPYVLRGKLGGGLLGTVRFESRGEVNLRLAR</sequence>
<dbReference type="GO" id="GO:0009269">
    <property type="term" value="P:response to desiccation"/>
    <property type="evidence" value="ECO:0007669"/>
    <property type="project" value="InterPro"/>
</dbReference>
<dbReference type="InterPro" id="IPR013990">
    <property type="entry name" value="WHy-dom"/>
</dbReference>
<dbReference type="SMART" id="SM00769">
    <property type="entry name" value="WHy"/>
    <property type="match status" value="1"/>
</dbReference>
<protein>
    <submittedName>
        <fullName evidence="3">Water stress/hypersensitive response domain-containing protein</fullName>
    </submittedName>
</protein>
<name>A0A2W5DXG1_9BURK</name>
<accession>A0A2W5DXG1</accession>
<comment type="caution">
    <text evidence="3">The sequence shown here is derived from an EMBL/GenBank/DDBJ whole genome shotgun (WGS) entry which is preliminary data.</text>
</comment>
<evidence type="ECO:0000313" key="4">
    <source>
        <dbReference type="Proteomes" id="UP000249633"/>
    </source>
</evidence>
<evidence type="ECO:0000256" key="1">
    <source>
        <dbReference type="SAM" id="SignalP"/>
    </source>
</evidence>
<dbReference type="SUPFAM" id="SSF117070">
    <property type="entry name" value="LEA14-like"/>
    <property type="match status" value="1"/>
</dbReference>
<reference evidence="3 4" key="1">
    <citation type="submission" date="2017-08" db="EMBL/GenBank/DDBJ databases">
        <title>Infants hospitalized years apart are colonized by the same room-sourced microbial strains.</title>
        <authorList>
            <person name="Brooks B."/>
            <person name="Olm M.R."/>
            <person name="Firek B.A."/>
            <person name="Baker R."/>
            <person name="Thomas B.C."/>
            <person name="Morowitz M.J."/>
            <person name="Banfield J.F."/>
        </authorList>
    </citation>
    <scope>NUCLEOTIDE SEQUENCE [LARGE SCALE GENOMIC DNA]</scope>
    <source>
        <strain evidence="3">S2_012_000_R2_81</strain>
    </source>
</reference>
<feature type="chain" id="PRO_5015981208" evidence="1">
    <location>
        <begin position="30"/>
        <end position="165"/>
    </location>
</feature>
<feature type="signal peptide" evidence="1">
    <location>
        <begin position="1"/>
        <end position="29"/>
    </location>
</feature>
<evidence type="ECO:0000259" key="2">
    <source>
        <dbReference type="SMART" id="SM00769"/>
    </source>
</evidence>
<dbReference type="Gene3D" id="2.60.40.1820">
    <property type="match status" value="1"/>
</dbReference>
<organism evidence="3 4">
    <name type="scientific">Roseateles depolymerans</name>
    <dbReference type="NCBI Taxonomy" id="76731"/>
    <lineage>
        <taxon>Bacteria</taxon>
        <taxon>Pseudomonadati</taxon>
        <taxon>Pseudomonadota</taxon>
        <taxon>Betaproteobacteria</taxon>
        <taxon>Burkholderiales</taxon>
        <taxon>Sphaerotilaceae</taxon>
        <taxon>Roseateles</taxon>
    </lineage>
</organism>